<dbReference type="AlphaFoldDB" id="A0A1G6DHU6"/>
<accession>A0A1G6DHU6</accession>
<dbReference type="RefSeq" id="WP_090878124.1">
    <property type="nucleotide sequence ID" value="NZ_FMXQ01000007.1"/>
</dbReference>
<dbReference type="SUPFAM" id="SSF51197">
    <property type="entry name" value="Clavaminate synthase-like"/>
    <property type="match status" value="1"/>
</dbReference>
<dbReference type="GO" id="GO:0016706">
    <property type="term" value="F:2-oxoglutarate-dependent dioxygenase activity"/>
    <property type="evidence" value="ECO:0007669"/>
    <property type="project" value="UniProtKB-ARBA"/>
</dbReference>
<dbReference type="InterPro" id="IPR008775">
    <property type="entry name" value="Phytyl_CoA_dOase-like"/>
</dbReference>
<dbReference type="GO" id="GO:0005506">
    <property type="term" value="F:iron ion binding"/>
    <property type="evidence" value="ECO:0007669"/>
    <property type="project" value="UniProtKB-ARBA"/>
</dbReference>
<evidence type="ECO:0000313" key="2">
    <source>
        <dbReference type="Proteomes" id="UP000199071"/>
    </source>
</evidence>
<dbReference type="Proteomes" id="UP000199071">
    <property type="component" value="Unassembled WGS sequence"/>
</dbReference>
<dbReference type="Pfam" id="PF05721">
    <property type="entry name" value="PhyH"/>
    <property type="match status" value="1"/>
</dbReference>
<dbReference type="STRING" id="665467.SAMN02982931_03411"/>
<dbReference type="OrthoDB" id="9791262at2"/>
<sequence>MTTPECLTAQQIADYNRDGYIVLERQIPPETIARCHEEIARFREEARGLTAHTDRIDLEDSHRPDDPRIRRIKQPHLNSPVFGDLLHSDAILAPVRDLIGANVRMRASKLNMKSARFGAPVDWHQDWAFYPHTNDDILAVGVFLDDVGPENGPLMVIPGSHRGPVYDHHADGHFAGTMSLAKSGLDVKDAVRAMAPAGSISIHHVRVVHGSDRNRSDKDRGVLFYELSAADAFPVAGSMGTFGSLEEFDAQMVCGEPTLEPRLADVPVRIPLPLPPTQGSIYEIQKQSAAKGFETVEA</sequence>
<gene>
    <name evidence="1" type="ORF">SAMN02982931_03411</name>
</gene>
<keyword evidence="1" id="KW-0223">Dioxygenase</keyword>
<name>A0A1G6DHU6_9HYPH</name>
<reference evidence="1 2" key="1">
    <citation type="submission" date="2016-10" db="EMBL/GenBank/DDBJ databases">
        <authorList>
            <person name="de Groot N.N."/>
        </authorList>
    </citation>
    <scope>NUCLEOTIDE SEQUENCE [LARGE SCALE GENOMIC DNA]</scope>
    <source>
        <strain evidence="1 2">ATCC 35022</strain>
    </source>
</reference>
<organism evidence="1 2">
    <name type="scientific">Bauldia litoralis</name>
    <dbReference type="NCBI Taxonomy" id="665467"/>
    <lineage>
        <taxon>Bacteria</taxon>
        <taxon>Pseudomonadati</taxon>
        <taxon>Pseudomonadota</taxon>
        <taxon>Alphaproteobacteria</taxon>
        <taxon>Hyphomicrobiales</taxon>
        <taxon>Kaistiaceae</taxon>
        <taxon>Bauldia</taxon>
    </lineage>
</organism>
<keyword evidence="2" id="KW-1185">Reference proteome</keyword>
<protein>
    <submittedName>
        <fullName evidence="1">Ectoine hydroxylase-related dioxygenase, phytanoyl-CoA dioxygenase (PhyH) family</fullName>
    </submittedName>
</protein>
<dbReference type="Gene3D" id="2.60.120.620">
    <property type="entry name" value="q2cbj1_9rhob like domain"/>
    <property type="match status" value="1"/>
</dbReference>
<dbReference type="PANTHER" id="PTHR20883">
    <property type="entry name" value="PHYTANOYL-COA DIOXYGENASE DOMAIN CONTAINING 1"/>
    <property type="match status" value="1"/>
</dbReference>
<keyword evidence="1" id="KW-0560">Oxidoreductase</keyword>
<proteinExistence type="predicted"/>
<dbReference type="EMBL" id="FMXQ01000007">
    <property type="protein sequence ID" value="SDB44681.1"/>
    <property type="molecule type" value="Genomic_DNA"/>
</dbReference>
<dbReference type="PANTHER" id="PTHR20883:SF46">
    <property type="entry name" value="PHYTANOYL-COA HYDROXYLASE"/>
    <property type="match status" value="1"/>
</dbReference>
<evidence type="ECO:0000313" key="1">
    <source>
        <dbReference type="EMBL" id="SDB44681.1"/>
    </source>
</evidence>